<keyword evidence="1" id="KW-0472">Membrane</keyword>
<evidence type="ECO:0000313" key="3">
    <source>
        <dbReference type="EMBL" id="KON96575.1"/>
    </source>
</evidence>
<dbReference type="CDD" id="cd06577">
    <property type="entry name" value="PASTA_pknB"/>
    <property type="match status" value="1"/>
</dbReference>
<dbReference type="EMBL" id="LGUG01000004">
    <property type="protein sequence ID" value="KON96575.1"/>
    <property type="molecule type" value="Genomic_DNA"/>
</dbReference>
<dbReference type="Gene3D" id="3.30.10.20">
    <property type="match status" value="1"/>
</dbReference>
<feature type="transmembrane region" description="Helical" evidence="1">
    <location>
        <begin position="276"/>
        <end position="293"/>
    </location>
</feature>
<dbReference type="OrthoDB" id="2677720at2"/>
<dbReference type="RefSeq" id="WP_043066552.1">
    <property type="nucleotide sequence ID" value="NZ_BJOA01000111.1"/>
</dbReference>
<feature type="domain" description="PASTA" evidence="2">
    <location>
        <begin position="320"/>
        <end position="385"/>
    </location>
</feature>
<protein>
    <submittedName>
        <fullName evidence="4">PASTA domain-containing protein</fullName>
    </submittedName>
</protein>
<dbReference type="STRING" id="47500.AF333_14930"/>
<evidence type="ECO:0000259" key="2">
    <source>
        <dbReference type="PROSITE" id="PS51178"/>
    </source>
</evidence>
<dbReference type="AlphaFoldDB" id="A0A0D1XKG7"/>
<accession>A0A0D1XKG7</accession>
<dbReference type="Proteomes" id="UP000037269">
    <property type="component" value="Unassembled WGS sequence"/>
</dbReference>
<evidence type="ECO:0000313" key="4">
    <source>
        <dbReference type="EMBL" id="SDJ49126.1"/>
    </source>
</evidence>
<dbReference type="SUPFAM" id="SSF54184">
    <property type="entry name" value="Penicillin-binding protein 2x (pbp-2x), c-terminal domain"/>
    <property type="match status" value="1"/>
</dbReference>
<gene>
    <name evidence="3" type="ORF">AF333_14930</name>
    <name evidence="4" type="ORF">SAMN04487909_11910</name>
</gene>
<dbReference type="EMBL" id="FNED01000019">
    <property type="protein sequence ID" value="SDJ49126.1"/>
    <property type="molecule type" value="Genomic_DNA"/>
</dbReference>
<dbReference type="PATRIC" id="fig|47500.8.peg.614"/>
<keyword evidence="1" id="KW-0812">Transmembrane</keyword>
<reference evidence="4 6" key="2">
    <citation type="submission" date="2016-10" db="EMBL/GenBank/DDBJ databases">
        <authorList>
            <person name="de Groot N.N."/>
        </authorList>
    </citation>
    <scope>NUCLEOTIDE SEQUENCE [LARGE SCALE GENOMIC DNA]</scope>
    <source>
        <strain evidence="4 6">DSM 2895</strain>
    </source>
</reference>
<keyword evidence="1" id="KW-1133">Transmembrane helix</keyword>
<evidence type="ECO:0000256" key="1">
    <source>
        <dbReference type="SAM" id="Phobius"/>
    </source>
</evidence>
<dbReference type="InterPro" id="IPR005543">
    <property type="entry name" value="PASTA_dom"/>
</dbReference>
<dbReference type="Pfam" id="PF03793">
    <property type="entry name" value="PASTA"/>
    <property type="match status" value="1"/>
</dbReference>
<name>A0A0D1XKG7_ANEMI</name>
<evidence type="ECO:0000313" key="6">
    <source>
        <dbReference type="Proteomes" id="UP000182836"/>
    </source>
</evidence>
<keyword evidence="5" id="KW-1185">Reference proteome</keyword>
<dbReference type="PROSITE" id="PS51178">
    <property type="entry name" value="PASTA"/>
    <property type="match status" value="1"/>
</dbReference>
<dbReference type="SMART" id="SM00740">
    <property type="entry name" value="PASTA"/>
    <property type="match status" value="1"/>
</dbReference>
<sequence>MKKGLYERYVPDTLLYAGEAGELYRGHDSVLRRDILLCIFPHKVAQTERIMHGSSALQILDRGETGDEGFVVLEYVPGLLLDSAPNARKLSLKEALGMARGFVQILQEADRTIGRGLMLTKYNLWLTEAGEIKVVNTWEVSEDAVGHEISDMFRLMHHLMFGAVEIELPISQVIEEMALSYAGDPFVIRKSLRAIWRREEKMSTEQYERMLAQTLEDITSLYQYIKKTQVGARSSVSFEKRKEMRQEETEQPIRSAHLKNTGAKKKRFPRLSTKRLTAVALLAIVCITAVAFMQNDNPSSAKSVEAVTPNTAAEPPKAENKLGVEVPDVKGLSLEEAGQKLTQAGLHYKYYLESSIHKKGTVLKQSPAAGEKVSRLEPIELWVSD</sequence>
<evidence type="ECO:0000313" key="5">
    <source>
        <dbReference type="Proteomes" id="UP000037269"/>
    </source>
</evidence>
<dbReference type="GeneID" id="42306471"/>
<proteinExistence type="predicted"/>
<organism evidence="3 5">
    <name type="scientific">Aneurinibacillus migulanus</name>
    <name type="common">Bacillus migulanus</name>
    <dbReference type="NCBI Taxonomy" id="47500"/>
    <lineage>
        <taxon>Bacteria</taxon>
        <taxon>Bacillati</taxon>
        <taxon>Bacillota</taxon>
        <taxon>Bacilli</taxon>
        <taxon>Bacillales</taxon>
        <taxon>Paenibacillaceae</taxon>
        <taxon>Aneurinibacillus group</taxon>
        <taxon>Aneurinibacillus</taxon>
    </lineage>
</organism>
<dbReference type="Proteomes" id="UP000182836">
    <property type="component" value="Unassembled WGS sequence"/>
</dbReference>
<reference evidence="3 5" key="1">
    <citation type="submission" date="2015-07" db="EMBL/GenBank/DDBJ databases">
        <title>Fjat-14205 dsm 2895.</title>
        <authorList>
            <person name="Liu B."/>
            <person name="Wang J."/>
            <person name="Zhu Y."/>
            <person name="Liu G."/>
            <person name="Chen Q."/>
            <person name="Chen Z."/>
            <person name="Lan J."/>
            <person name="Che J."/>
            <person name="Ge C."/>
            <person name="Shi H."/>
            <person name="Pan Z."/>
            <person name="Liu X."/>
        </authorList>
    </citation>
    <scope>NUCLEOTIDE SEQUENCE [LARGE SCALE GENOMIC DNA]</scope>
    <source>
        <strain evidence="3 5">DSM 2895</strain>
    </source>
</reference>